<dbReference type="Proteomes" id="UP001428341">
    <property type="component" value="Unassembled WGS sequence"/>
</dbReference>
<sequence>MWQTSGIPYTHASICILNVGREVKDFVDPLLTKDRYMPTYALMMQLVPDEKCWPNLKFQSLLPPQNGDTTQLNTSIHKDMLDEAKTSAPTSLFESTKLDCSSEDYSSKLFLTYST</sequence>
<reference evidence="1 2" key="1">
    <citation type="submission" date="2024-05" db="EMBL/GenBank/DDBJ databases">
        <title>Haplotype-resolved chromosome-level genome assembly of Huyou (Citrus changshanensis).</title>
        <authorList>
            <person name="Miao C."/>
            <person name="Chen W."/>
            <person name="Wu Y."/>
            <person name="Wang L."/>
            <person name="Zhao S."/>
            <person name="Grierson D."/>
            <person name="Xu C."/>
            <person name="Chen K."/>
        </authorList>
    </citation>
    <scope>NUCLEOTIDE SEQUENCE [LARGE SCALE GENOMIC DNA]</scope>
    <source>
        <strain evidence="1">01-14</strain>
        <tissue evidence="1">Leaf</tissue>
    </source>
</reference>
<evidence type="ECO:0000313" key="1">
    <source>
        <dbReference type="EMBL" id="KAK9221915.1"/>
    </source>
</evidence>
<proteinExistence type="predicted"/>
<gene>
    <name evidence="1" type="ORF">WN944_010346</name>
</gene>
<keyword evidence="2" id="KW-1185">Reference proteome</keyword>
<organism evidence="1 2">
    <name type="scientific">Citrus x changshan-huyou</name>
    <dbReference type="NCBI Taxonomy" id="2935761"/>
    <lineage>
        <taxon>Eukaryota</taxon>
        <taxon>Viridiplantae</taxon>
        <taxon>Streptophyta</taxon>
        <taxon>Embryophyta</taxon>
        <taxon>Tracheophyta</taxon>
        <taxon>Spermatophyta</taxon>
        <taxon>Magnoliopsida</taxon>
        <taxon>eudicotyledons</taxon>
        <taxon>Gunneridae</taxon>
        <taxon>Pentapetalae</taxon>
        <taxon>rosids</taxon>
        <taxon>malvids</taxon>
        <taxon>Sapindales</taxon>
        <taxon>Rutaceae</taxon>
        <taxon>Aurantioideae</taxon>
        <taxon>Citrus</taxon>
    </lineage>
</organism>
<protein>
    <submittedName>
        <fullName evidence="1">Uncharacterized protein</fullName>
    </submittedName>
</protein>
<accession>A0AAP0MTX7</accession>
<comment type="caution">
    <text evidence="1">The sequence shown here is derived from an EMBL/GenBank/DDBJ whole genome shotgun (WGS) entry which is preliminary data.</text>
</comment>
<evidence type="ECO:0000313" key="2">
    <source>
        <dbReference type="Proteomes" id="UP001428341"/>
    </source>
</evidence>
<name>A0AAP0MTX7_9ROSI</name>
<dbReference type="AlphaFoldDB" id="A0AAP0MTX7"/>
<dbReference type="EMBL" id="JBCGBO010000002">
    <property type="protein sequence ID" value="KAK9221915.1"/>
    <property type="molecule type" value="Genomic_DNA"/>
</dbReference>